<accession>X1JY49</accession>
<name>X1JY49_9ZZZZ</name>
<proteinExistence type="predicted"/>
<feature type="non-terminal residue" evidence="1">
    <location>
        <position position="1"/>
    </location>
</feature>
<gene>
    <name evidence="1" type="ORF">S03H2_56218</name>
</gene>
<dbReference type="EMBL" id="BARU01035952">
    <property type="protein sequence ID" value="GAH86320.1"/>
    <property type="molecule type" value="Genomic_DNA"/>
</dbReference>
<comment type="caution">
    <text evidence="1">The sequence shown here is derived from an EMBL/GenBank/DDBJ whole genome shotgun (WGS) entry which is preliminary data.</text>
</comment>
<reference evidence="1" key="1">
    <citation type="journal article" date="2014" name="Front. Microbiol.">
        <title>High frequency of phylogenetically diverse reductive dehalogenase-homologous genes in deep subseafloor sedimentary metagenomes.</title>
        <authorList>
            <person name="Kawai M."/>
            <person name="Futagami T."/>
            <person name="Toyoda A."/>
            <person name="Takaki Y."/>
            <person name="Nishi S."/>
            <person name="Hori S."/>
            <person name="Arai W."/>
            <person name="Tsubouchi T."/>
            <person name="Morono Y."/>
            <person name="Uchiyama I."/>
            <person name="Ito T."/>
            <person name="Fujiyama A."/>
            <person name="Inagaki F."/>
            <person name="Takami H."/>
        </authorList>
    </citation>
    <scope>NUCLEOTIDE SEQUENCE</scope>
    <source>
        <strain evidence="1">Expedition CK06-06</strain>
    </source>
</reference>
<organism evidence="1">
    <name type="scientific">marine sediment metagenome</name>
    <dbReference type="NCBI Taxonomy" id="412755"/>
    <lineage>
        <taxon>unclassified sequences</taxon>
        <taxon>metagenomes</taxon>
        <taxon>ecological metagenomes</taxon>
    </lineage>
</organism>
<evidence type="ECO:0000313" key="1">
    <source>
        <dbReference type="EMBL" id="GAH86320.1"/>
    </source>
</evidence>
<dbReference type="AlphaFoldDB" id="X1JY49"/>
<sequence length="58" mass="6752">PYHKEQIEKMENQQVTEKIIGNFLGHSCHVRCIYETEDNHLLKAALKMGAQIIDVEEK</sequence>
<protein>
    <submittedName>
        <fullName evidence="1">Uncharacterized protein</fullName>
    </submittedName>
</protein>